<reference evidence="1 2" key="1">
    <citation type="submission" date="2023-12" db="EMBL/GenBank/DDBJ databases">
        <title>Marinobacter qingdaonensis sp. nov., isolated from the intertidal sediment of Qingdao, PR China.</title>
        <authorList>
            <person name="Li Y."/>
        </authorList>
    </citation>
    <scope>NUCLEOTIDE SEQUENCE [LARGE SCALE GENOMIC DNA]</scope>
    <source>
        <strain evidence="1 2">ASW11-75</strain>
    </source>
</reference>
<dbReference type="Proteomes" id="UP001305746">
    <property type="component" value="Unassembled WGS sequence"/>
</dbReference>
<gene>
    <name evidence="1" type="ORF">U5822_02415</name>
</gene>
<proteinExistence type="predicted"/>
<protein>
    <submittedName>
        <fullName evidence="1">Uncharacterized protein</fullName>
    </submittedName>
</protein>
<keyword evidence="2" id="KW-1185">Reference proteome</keyword>
<organism evidence="1 2">
    <name type="scientific">Marinobacter qingdaonensis</name>
    <dbReference type="NCBI Taxonomy" id="3108486"/>
    <lineage>
        <taxon>Bacteria</taxon>
        <taxon>Pseudomonadati</taxon>
        <taxon>Pseudomonadota</taxon>
        <taxon>Gammaproteobacteria</taxon>
        <taxon>Pseudomonadales</taxon>
        <taxon>Marinobacteraceae</taxon>
        <taxon>Marinobacter</taxon>
    </lineage>
</organism>
<accession>A0ABU5NUL6</accession>
<sequence length="800" mass="88597">MIITRNYRSEVDAAKHDANLAGEKIDFTLQSDRIETDFEVLDLACRFSQTAITSDGVQTDFRKVDRIGGAKLLVNAARTVYEHDRAAKNLAYAISKEWKVSFFRDDFDALESEVPRAAFLKVKEAIMITEGRVRSFHLPMIDGESVEDYRTIKNSVFDNSDKLIVLNGGMATYKTTALRDIYTEARARRMFPVMVTGKRSIASNFFSSDHEDHYKNSSAEAPQGLIGVINTVAQHKHAEDRKNCRVLIIDEVQDLFDHMATGTLGSSFYDRAAAMNALEKMMKQADRVVVADAMITDQTLSQLYSMTGAFPRVLTAQSSTDVEIKISKESEVLALAKEDLNAGKKVAVFCDYRAEGFSEIANALRTSNRAVTELTADYLERKGKTVEDINEILEAADAAVISPVINSGASIELEDYDRVYVLAGQTLNATSILQSVRRFRAARTAFIGFRRGQASKRLIKADEIIYSDLIKTASNPGAETQKLFEHKGARFLARHAASRNTQFESFKQTVIIAAEQMGFTVTRADVDVKKRKDGTAAKAAGRKKNAEIQEETAFEASRMRRAGKVTEIDMGGETKTFKQEVAARTIDALNVLELKELCEQTYTEVFGLNADLIVLKRKQLSAARIDAADGRVPTRSSIAAYAAAQFLAQAGFDFKKPFQSVITKASAEAAFEALANPIELESGHAVRAMALVKLVFSSVDFGKKYKTQIVKECIRTLGYDMEAQGQVDKQTQYGVTALYKKLNKELVNVTEIVDKYAPMMVSLNSLSEPVVAALDPVSKDEEAELIQASLIRFEELRASA</sequence>
<dbReference type="RefSeq" id="WP_322854025.1">
    <property type="nucleotide sequence ID" value="NZ_JAYDCJ010000001.1"/>
</dbReference>
<dbReference type="EMBL" id="JAYDCJ010000001">
    <property type="protein sequence ID" value="MEA1079505.1"/>
    <property type="molecule type" value="Genomic_DNA"/>
</dbReference>
<comment type="caution">
    <text evidence="1">The sequence shown here is derived from an EMBL/GenBank/DDBJ whole genome shotgun (WGS) entry which is preliminary data.</text>
</comment>
<evidence type="ECO:0000313" key="2">
    <source>
        <dbReference type="Proteomes" id="UP001305746"/>
    </source>
</evidence>
<evidence type="ECO:0000313" key="1">
    <source>
        <dbReference type="EMBL" id="MEA1079505.1"/>
    </source>
</evidence>
<name>A0ABU5NUL6_9GAMM</name>